<accession>A0A2J6QMA9</accession>
<gene>
    <name evidence="1" type="ORF">NA56DRAFT_697571</name>
</gene>
<name>A0A2J6QMA9_9HELO</name>
<proteinExistence type="predicted"/>
<evidence type="ECO:0000313" key="1">
    <source>
        <dbReference type="EMBL" id="PMD27391.1"/>
    </source>
</evidence>
<evidence type="ECO:0000313" key="2">
    <source>
        <dbReference type="Proteomes" id="UP000235672"/>
    </source>
</evidence>
<protein>
    <submittedName>
        <fullName evidence="1">Uncharacterized protein</fullName>
    </submittedName>
</protein>
<dbReference type="AlphaFoldDB" id="A0A2J6QMA9"/>
<sequence length="139" mass="15315">MGTKLQFHLSSGKLSGYRVYLRNASTTKYISLSILHAELSGDSYTPPSPLASTPEGVFLVSSQPPNTHHPTPLLSVPPAHGSKNLPNLYPRRRSLLLHPQQKGTMAFNFHGPWATWAMQEPALQILAAVCTIVVRSRQF</sequence>
<dbReference type="EMBL" id="KZ613466">
    <property type="protein sequence ID" value="PMD27391.1"/>
    <property type="molecule type" value="Genomic_DNA"/>
</dbReference>
<organism evidence="1 2">
    <name type="scientific">Hyaloscypha hepaticicola</name>
    <dbReference type="NCBI Taxonomy" id="2082293"/>
    <lineage>
        <taxon>Eukaryota</taxon>
        <taxon>Fungi</taxon>
        <taxon>Dikarya</taxon>
        <taxon>Ascomycota</taxon>
        <taxon>Pezizomycotina</taxon>
        <taxon>Leotiomycetes</taxon>
        <taxon>Helotiales</taxon>
        <taxon>Hyaloscyphaceae</taxon>
        <taxon>Hyaloscypha</taxon>
    </lineage>
</organism>
<dbReference type="Proteomes" id="UP000235672">
    <property type="component" value="Unassembled WGS sequence"/>
</dbReference>
<keyword evidence="2" id="KW-1185">Reference proteome</keyword>
<reference evidence="1 2" key="1">
    <citation type="submission" date="2016-05" db="EMBL/GenBank/DDBJ databases">
        <title>A degradative enzymes factory behind the ericoid mycorrhizal symbiosis.</title>
        <authorList>
            <consortium name="DOE Joint Genome Institute"/>
            <person name="Martino E."/>
            <person name="Morin E."/>
            <person name="Grelet G."/>
            <person name="Kuo A."/>
            <person name="Kohler A."/>
            <person name="Daghino S."/>
            <person name="Barry K."/>
            <person name="Choi C."/>
            <person name="Cichocki N."/>
            <person name="Clum A."/>
            <person name="Copeland A."/>
            <person name="Hainaut M."/>
            <person name="Haridas S."/>
            <person name="Labutti K."/>
            <person name="Lindquist E."/>
            <person name="Lipzen A."/>
            <person name="Khouja H.-R."/>
            <person name="Murat C."/>
            <person name="Ohm R."/>
            <person name="Olson A."/>
            <person name="Spatafora J."/>
            <person name="Veneault-Fourrey C."/>
            <person name="Henrissat B."/>
            <person name="Grigoriev I."/>
            <person name="Martin F."/>
            <person name="Perotto S."/>
        </authorList>
    </citation>
    <scope>NUCLEOTIDE SEQUENCE [LARGE SCALE GENOMIC DNA]</scope>
    <source>
        <strain evidence="1 2">UAMH 7357</strain>
    </source>
</reference>